<keyword evidence="2" id="KW-0238">DNA-binding</keyword>
<dbReference type="Proteomes" id="UP001163823">
    <property type="component" value="Chromosome 14"/>
</dbReference>
<feature type="compositionally biased region" description="Basic and acidic residues" evidence="5">
    <location>
        <begin position="215"/>
        <end position="227"/>
    </location>
</feature>
<feature type="domain" description="NAC" evidence="6">
    <location>
        <begin position="26"/>
        <end position="189"/>
    </location>
</feature>
<reference evidence="7" key="1">
    <citation type="journal article" date="2023" name="Science">
        <title>Elucidation of the pathway for biosynthesis of saponin adjuvants from the soapbark tree.</title>
        <authorList>
            <person name="Reed J."/>
            <person name="Orme A."/>
            <person name="El-Demerdash A."/>
            <person name="Owen C."/>
            <person name="Martin L.B.B."/>
            <person name="Misra R.C."/>
            <person name="Kikuchi S."/>
            <person name="Rejzek M."/>
            <person name="Martin A.C."/>
            <person name="Harkess A."/>
            <person name="Leebens-Mack J."/>
            <person name="Louveau T."/>
            <person name="Stephenson M.J."/>
            <person name="Osbourn A."/>
        </authorList>
    </citation>
    <scope>NUCLEOTIDE SEQUENCE</scope>
    <source>
        <strain evidence="7">S10</strain>
    </source>
</reference>
<dbReference type="Gene3D" id="2.170.150.80">
    <property type="entry name" value="NAC domain"/>
    <property type="match status" value="1"/>
</dbReference>
<keyword evidence="3" id="KW-0804">Transcription</keyword>
<dbReference type="SUPFAM" id="SSF101941">
    <property type="entry name" value="NAC domain"/>
    <property type="match status" value="1"/>
</dbReference>
<evidence type="ECO:0000256" key="4">
    <source>
        <dbReference type="ARBA" id="ARBA00023242"/>
    </source>
</evidence>
<gene>
    <name evidence="7" type="ORF">O6P43_032924</name>
</gene>
<dbReference type="AlphaFoldDB" id="A0AAD7P603"/>
<evidence type="ECO:0000256" key="2">
    <source>
        <dbReference type="ARBA" id="ARBA00023125"/>
    </source>
</evidence>
<keyword evidence="4" id="KW-0539">Nucleus</keyword>
<dbReference type="InterPro" id="IPR036093">
    <property type="entry name" value="NAC_dom_sf"/>
</dbReference>
<feature type="region of interest" description="Disordered" evidence="5">
    <location>
        <begin position="7"/>
        <end position="27"/>
    </location>
</feature>
<keyword evidence="8" id="KW-1185">Reference proteome</keyword>
<evidence type="ECO:0000256" key="3">
    <source>
        <dbReference type="ARBA" id="ARBA00023163"/>
    </source>
</evidence>
<feature type="compositionally biased region" description="Basic and acidic residues" evidence="5">
    <location>
        <begin position="265"/>
        <end position="275"/>
    </location>
</feature>
<comment type="caution">
    <text evidence="7">The sequence shown here is derived from an EMBL/GenBank/DDBJ whole genome shotgun (WGS) entry which is preliminary data.</text>
</comment>
<dbReference type="GO" id="GO:0003677">
    <property type="term" value="F:DNA binding"/>
    <property type="evidence" value="ECO:0007669"/>
    <property type="project" value="UniProtKB-KW"/>
</dbReference>
<sequence length="305" mass="34639">MDLWNNIMKSQPAATSPSQIPPSPDYPAGFRFVPNDEQLLLDYLAKKVFNRQPPHSPIIELNDLYQHEPDQLITPPSESESDPYIQKESYYYFTPTKPSTNGRGFNRITPRGFWRGIGGREYVLQYGSKVILGWSKKYEYLRGRSSNGRKTPWVMYEYRLNQAAFPEDKLDPATIANIQKLVICKIDYCKRSRKRGRESIDTLDASTQSETTVEGPRDSSQSKKGDESSQTDTPEGSNQNETPEGTNQNETHEGSTQTETPEGTNQKESHDETHEGSNQNDSSQKNETKEDYSQKNGSHDTHSSN</sequence>
<evidence type="ECO:0000256" key="1">
    <source>
        <dbReference type="ARBA" id="ARBA00023015"/>
    </source>
</evidence>
<accession>A0AAD7P603</accession>
<dbReference type="PROSITE" id="PS51005">
    <property type="entry name" value="NAC"/>
    <property type="match status" value="1"/>
</dbReference>
<dbReference type="InterPro" id="IPR003441">
    <property type="entry name" value="NAC-dom"/>
</dbReference>
<feature type="compositionally biased region" description="Polar residues" evidence="5">
    <location>
        <begin position="7"/>
        <end position="18"/>
    </location>
</feature>
<evidence type="ECO:0000313" key="8">
    <source>
        <dbReference type="Proteomes" id="UP001163823"/>
    </source>
</evidence>
<evidence type="ECO:0000256" key="5">
    <source>
        <dbReference type="SAM" id="MobiDB-lite"/>
    </source>
</evidence>
<dbReference type="EMBL" id="JARAOO010000014">
    <property type="protein sequence ID" value="KAJ7943362.1"/>
    <property type="molecule type" value="Genomic_DNA"/>
</dbReference>
<dbReference type="PANTHER" id="PTHR31719">
    <property type="entry name" value="NAC TRANSCRIPTION FACTOR 56"/>
    <property type="match status" value="1"/>
</dbReference>
<dbReference type="GO" id="GO:0006355">
    <property type="term" value="P:regulation of DNA-templated transcription"/>
    <property type="evidence" value="ECO:0007669"/>
    <property type="project" value="InterPro"/>
</dbReference>
<dbReference type="KEGG" id="qsa:O6P43_032924"/>
<feature type="compositionally biased region" description="Basic and acidic residues" evidence="5">
    <location>
        <begin position="284"/>
        <end position="305"/>
    </location>
</feature>
<evidence type="ECO:0000313" key="7">
    <source>
        <dbReference type="EMBL" id="KAJ7943362.1"/>
    </source>
</evidence>
<organism evidence="7 8">
    <name type="scientific">Quillaja saponaria</name>
    <name type="common">Soap bark tree</name>
    <dbReference type="NCBI Taxonomy" id="32244"/>
    <lineage>
        <taxon>Eukaryota</taxon>
        <taxon>Viridiplantae</taxon>
        <taxon>Streptophyta</taxon>
        <taxon>Embryophyta</taxon>
        <taxon>Tracheophyta</taxon>
        <taxon>Spermatophyta</taxon>
        <taxon>Magnoliopsida</taxon>
        <taxon>eudicotyledons</taxon>
        <taxon>Gunneridae</taxon>
        <taxon>Pentapetalae</taxon>
        <taxon>rosids</taxon>
        <taxon>fabids</taxon>
        <taxon>Fabales</taxon>
        <taxon>Quillajaceae</taxon>
        <taxon>Quillaja</taxon>
    </lineage>
</organism>
<dbReference type="PANTHER" id="PTHR31719:SF94">
    <property type="entry name" value="PROTEIN ATAF2"/>
    <property type="match status" value="1"/>
</dbReference>
<feature type="compositionally biased region" description="Polar residues" evidence="5">
    <location>
        <begin position="228"/>
        <end position="264"/>
    </location>
</feature>
<proteinExistence type="predicted"/>
<name>A0AAD7P603_QUISA</name>
<evidence type="ECO:0000259" key="6">
    <source>
        <dbReference type="PROSITE" id="PS51005"/>
    </source>
</evidence>
<feature type="region of interest" description="Disordered" evidence="5">
    <location>
        <begin position="195"/>
        <end position="305"/>
    </location>
</feature>
<keyword evidence="1" id="KW-0805">Transcription regulation</keyword>
<protein>
    <submittedName>
        <fullName evidence="7">NAC domain-containing protein</fullName>
    </submittedName>
</protein>
<dbReference type="Pfam" id="PF02365">
    <property type="entry name" value="NAM"/>
    <property type="match status" value="1"/>
</dbReference>